<sequence>MNRNSPDAVADDIPPPPPLGLTPAEHASTVNAAIESYAGSSSIHKKKIPSVWIDNNKEIPDGQLFFEKIFERATLDTYAEVLPKGKLQPWLDKQMDEANFNANGYYSKFERPTNRTQLQVPFKKARDILEEHLKHKHSPCDKVHGVERYARFKAQAPDKATQG</sequence>
<reference evidence="2 3" key="1">
    <citation type="journal article" date="2021" name="Sci. Rep.">
        <title>The genome of the diatom Chaetoceros tenuissimus carries an ancient integrated fragment of an extant virus.</title>
        <authorList>
            <person name="Hongo Y."/>
            <person name="Kimura K."/>
            <person name="Takaki Y."/>
            <person name="Yoshida Y."/>
            <person name="Baba S."/>
            <person name="Kobayashi G."/>
            <person name="Nagasaki K."/>
            <person name="Hano T."/>
            <person name="Tomaru Y."/>
        </authorList>
    </citation>
    <scope>NUCLEOTIDE SEQUENCE [LARGE SCALE GENOMIC DNA]</scope>
    <source>
        <strain evidence="2 3">NIES-3715</strain>
    </source>
</reference>
<comment type="caution">
    <text evidence="2">The sequence shown here is derived from an EMBL/GenBank/DDBJ whole genome shotgun (WGS) entry which is preliminary data.</text>
</comment>
<organism evidence="2 3">
    <name type="scientific">Chaetoceros tenuissimus</name>
    <dbReference type="NCBI Taxonomy" id="426638"/>
    <lineage>
        <taxon>Eukaryota</taxon>
        <taxon>Sar</taxon>
        <taxon>Stramenopiles</taxon>
        <taxon>Ochrophyta</taxon>
        <taxon>Bacillariophyta</taxon>
        <taxon>Coscinodiscophyceae</taxon>
        <taxon>Chaetocerotophycidae</taxon>
        <taxon>Chaetocerotales</taxon>
        <taxon>Chaetocerotaceae</taxon>
        <taxon>Chaetoceros</taxon>
    </lineage>
</organism>
<feature type="region of interest" description="Disordered" evidence="1">
    <location>
        <begin position="1"/>
        <end position="25"/>
    </location>
</feature>
<proteinExistence type="predicted"/>
<dbReference type="AlphaFoldDB" id="A0AAD3H5F8"/>
<accession>A0AAD3H5F8</accession>
<gene>
    <name evidence="2" type="ORF">CTEN210_07090</name>
</gene>
<dbReference type="Proteomes" id="UP001054902">
    <property type="component" value="Unassembled WGS sequence"/>
</dbReference>
<evidence type="ECO:0000313" key="2">
    <source>
        <dbReference type="EMBL" id="GFH50614.1"/>
    </source>
</evidence>
<keyword evidence="3" id="KW-1185">Reference proteome</keyword>
<dbReference type="EMBL" id="BLLK01000040">
    <property type="protein sequence ID" value="GFH50614.1"/>
    <property type="molecule type" value="Genomic_DNA"/>
</dbReference>
<protein>
    <submittedName>
        <fullName evidence="2">Uncharacterized protein</fullName>
    </submittedName>
</protein>
<evidence type="ECO:0000313" key="3">
    <source>
        <dbReference type="Proteomes" id="UP001054902"/>
    </source>
</evidence>
<evidence type="ECO:0000256" key="1">
    <source>
        <dbReference type="SAM" id="MobiDB-lite"/>
    </source>
</evidence>
<name>A0AAD3H5F8_9STRA</name>